<dbReference type="Pfam" id="PF08818">
    <property type="entry name" value="DUF1801"/>
    <property type="match status" value="1"/>
</dbReference>
<dbReference type="HOGENOM" id="CLU_162718_0_0_9"/>
<protein>
    <submittedName>
        <fullName evidence="2">Frataxin iron chaperone</fullName>
    </submittedName>
</protein>
<dbReference type="InterPro" id="IPR014922">
    <property type="entry name" value="YdhG-like"/>
</dbReference>
<dbReference type="Gene3D" id="3.90.1150.200">
    <property type="match status" value="1"/>
</dbReference>
<dbReference type="OrthoDB" id="384795at2"/>
<proteinExistence type="predicted"/>
<reference evidence="2" key="1">
    <citation type="submission" date="2014-08" db="EMBL/GenBank/DDBJ databases">
        <title>Comparative genomics of the Paenibacillus odorifer group.</title>
        <authorList>
            <person name="den Bakker H.C."/>
            <person name="Tsai Y.-C.Y.-C."/>
            <person name="Martin N."/>
            <person name="Korlach J."/>
            <person name="Wiedmann M."/>
        </authorList>
    </citation>
    <scope>NUCLEOTIDE SEQUENCE [LARGE SCALE GENOMIC DNA]</scope>
    <source>
        <strain evidence="2">DSM 13188</strain>
    </source>
</reference>
<keyword evidence="3" id="KW-1185">Reference proteome</keyword>
<dbReference type="AlphaFoldDB" id="A0A089LCU6"/>
<dbReference type="KEGG" id="pbd:PBOR_22010"/>
<feature type="domain" description="YdhG-like" evidence="1">
    <location>
        <begin position="16"/>
        <end position="111"/>
    </location>
</feature>
<evidence type="ECO:0000313" key="2">
    <source>
        <dbReference type="EMBL" id="AIQ59321.1"/>
    </source>
</evidence>
<gene>
    <name evidence="2" type="ORF">PBOR_22010</name>
</gene>
<dbReference type="Proteomes" id="UP000029518">
    <property type="component" value="Chromosome"/>
</dbReference>
<organism evidence="2 3">
    <name type="scientific">Paenibacillus borealis</name>
    <dbReference type="NCBI Taxonomy" id="160799"/>
    <lineage>
        <taxon>Bacteria</taxon>
        <taxon>Bacillati</taxon>
        <taxon>Bacillota</taxon>
        <taxon>Bacilli</taxon>
        <taxon>Bacillales</taxon>
        <taxon>Paenibacillaceae</taxon>
        <taxon>Paenibacillus</taxon>
    </lineage>
</organism>
<evidence type="ECO:0000259" key="1">
    <source>
        <dbReference type="Pfam" id="PF08818"/>
    </source>
</evidence>
<evidence type="ECO:0000313" key="3">
    <source>
        <dbReference type="Proteomes" id="UP000029518"/>
    </source>
</evidence>
<dbReference type="RefSeq" id="WP_042215081.1">
    <property type="nucleotide sequence ID" value="NZ_CP009285.1"/>
</dbReference>
<accession>A0A089LCU6</accession>
<sequence length="123" mass="14070">MEEFAEYLAKIDNPVHRAATEEVLAWVIQEFPQLTPKIAWNQPMFTDHGTYIIGFSVSKAHMAVAPEKAGMDHFADAIKLAGLDHTKLLVRMKWTSPVDYTILRQMIEYNIADKADCTTFWRA</sequence>
<dbReference type="EMBL" id="CP009285">
    <property type="protein sequence ID" value="AIQ59321.1"/>
    <property type="molecule type" value="Genomic_DNA"/>
</dbReference>
<name>A0A089LCU6_PAEBO</name>
<dbReference type="SUPFAM" id="SSF159888">
    <property type="entry name" value="YdhG-like"/>
    <property type="match status" value="1"/>
</dbReference>